<feature type="region of interest" description="Disordered" evidence="1">
    <location>
        <begin position="1"/>
        <end position="29"/>
    </location>
</feature>
<protein>
    <submittedName>
        <fullName evidence="2">Uncharacterized protein</fullName>
    </submittedName>
</protein>
<sequence length="38" mass="4525">MPDMFDHSQELQLLQFGTPDSGNQNQQPNAIRFYMRRL</sequence>
<feature type="compositionally biased region" description="Polar residues" evidence="1">
    <location>
        <begin position="18"/>
        <end position="29"/>
    </location>
</feature>
<evidence type="ECO:0000313" key="2">
    <source>
        <dbReference type="EMBL" id="SUQ39533.1"/>
    </source>
</evidence>
<dbReference type="Proteomes" id="UP000254835">
    <property type="component" value="Unassembled WGS sequence"/>
</dbReference>
<dbReference type="AlphaFoldDB" id="A0A380SD33"/>
<proteinExistence type="predicted"/>
<evidence type="ECO:0000313" key="3">
    <source>
        <dbReference type="Proteomes" id="UP000254835"/>
    </source>
</evidence>
<name>A0A380SD33_YERFR</name>
<accession>A0A380SD33</accession>
<organism evidence="2 3">
    <name type="scientific">Yersinia frederiksenii</name>
    <dbReference type="NCBI Taxonomy" id="29484"/>
    <lineage>
        <taxon>Bacteria</taxon>
        <taxon>Pseudomonadati</taxon>
        <taxon>Pseudomonadota</taxon>
        <taxon>Gammaproteobacteria</taxon>
        <taxon>Enterobacterales</taxon>
        <taxon>Yersiniaceae</taxon>
        <taxon>Yersinia</taxon>
    </lineage>
</organism>
<dbReference type="EMBL" id="UHJA01000002">
    <property type="protein sequence ID" value="SUQ39533.1"/>
    <property type="molecule type" value="Genomic_DNA"/>
</dbReference>
<reference evidence="2 3" key="1">
    <citation type="submission" date="2018-06" db="EMBL/GenBank/DDBJ databases">
        <authorList>
            <consortium name="Pathogen Informatics"/>
            <person name="Doyle S."/>
        </authorList>
    </citation>
    <scope>NUCLEOTIDE SEQUENCE [LARGE SCALE GENOMIC DNA]</scope>
    <source>
        <strain evidence="2 3">NCTC11470</strain>
    </source>
</reference>
<evidence type="ECO:0000256" key="1">
    <source>
        <dbReference type="SAM" id="MobiDB-lite"/>
    </source>
</evidence>
<gene>
    <name evidence="2" type="ORF">NCTC11470_04575</name>
</gene>